<dbReference type="Proteomes" id="UP000092445">
    <property type="component" value="Unassembled WGS sequence"/>
</dbReference>
<dbReference type="AlphaFoldDB" id="A0A1A9ZED3"/>
<dbReference type="VEuPathDB" id="VectorBase:GPAI012103"/>
<evidence type="ECO:0000313" key="2">
    <source>
        <dbReference type="Proteomes" id="UP000092445"/>
    </source>
</evidence>
<name>A0A1A9ZED3_GLOPL</name>
<proteinExistence type="predicted"/>
<keyword evidence="2" id="KW-1185">Reference proteome</keyword>
<organism evidence="1 2">
    <name type="scientific">Glossina pallidipes</name>
    <name type="common">Tsetse fly</name>
    <dbReference type="NCBI Taxonomy" id="7398"/>
    <lineage>
        <taxon>Eukaryota</taxon>
        <taxon>Metazoa</taxon>
        <taxon>Ecdysozoa</taxon>
        <taxon>Arthropoda</taxon>
        <taxon>Hexapoda</taxon>
        <taxon>Insecta</taxon>
        <taxon>Pterygota</taxon>
        <taxon>Neoptera</taxon>
        <taxon>Endopterygota</taxon>
        <taxon>Diptera</taxon>
        <taxon>Brachycera</taxon>
        <taxon>Muscomorpha</taxon>
        <taxon>Hippoboscoidea</taxon>
        <taxon>Glossinidae</taxon>
        <taxon>Glossina</taxon>
    </lineage>
</organism>
<reference evidence="2" key="1">
    <citation type="submission" date="2014-03" db="EMBL/GenBank/DDBJ databases">
        <authorList>
            <person name="Aksoy S."/>
            <person name="Warren W."/>
            <person name="Wilson R.K."/>
        </authorList>
    </citation>
    <scope>NUCLEOTIDE SEQUENCE [LARGE SCALE GENOMIC DNA]</scope>
    <source>
        <strain evidence="2">IAEA</strain>
    </source>
</reference>
<reference evidence="1" key="2">
    <citation type="submission" date="2020-05" db="UniProtKB">
        <authorList>
            <consortium name="EnsemblMetazoa"/>
        </authorList>
    </citation>
    <scope>IDENTIFICATION</scope>
    <source>
        <strain evidence="1">IAEA</strain>
    </source>
</reference>
<sequence>MDQEKGLIDLSVPKHLWKLKTYFSENSQRNNFEINGSELNMRRQNFREAMEHIVAATKFESLAPTTLRGASRNI</sequence>
<dbReference type="EnsemblMetazoa" id="GPAI012103-RA">
    <property type="protein sequence ID" value="GPAI012103-PA"/>
    <property type="gene ID" value="GPAI012103"/>
</dbReference>
<protein>
    <submittedName>
        <fullName evidence="1">Uncharacterized protein</fullName>
    </submittedName>
</protein>
<evidence type="ECO:0000313" key="1">
    <source>
        <dbReference type="EnsemblMetazoa" id="GPAI012103-PA"/>
    </source>
</evidence>
<accession>A0A1A9ZED3</accession>